<dbReference type="Pfam" id="PF04000">
    <property type="entry name" value="Sas10_Utp3"/>
    <property type="match status" value="1"/>
</dbReference>
<comment type="caution">
    <text evidence="2">The sequence shown here is derived from an EMBL/GenBank/DDBJ whole genome shotgun (WGS) entry which is preliminary data.</text>
</comment>
<feature type="region of interest" description="Disordered" evidence="1">
    <location>
        <begin position="131"/>
        <end position="236"/>
    </location>
</feature>
<protein>
    <submittedName>
        <fullName evidence="2">Sas10/Utp3/C1D family-domain-containing protein</fullName>
    </submittedName>
</protein>
<feature type="compositionally biased region" description="Basic and acidic residues" evidence="1">
    <location>
        <begin position="372"/>
        <end position="385"/>
    </location>
</feature>
<feature type="region of interest" description="Disordered" evidence="1">
    <location>
        <begin position="286"/>
        <end position="391"/>
    </location>
</feature>
<feature type="compositionally biased region" description="Acidic residues" evidence="1">
    <location>
        <begin position="145"/>
        <end position="160"/>
    </location>
</feature>
<dbReference type="EMBL" id="JAUEPP010000008">
    <property type="protein sequence ID" value="KAK3338054.1"/>
    <property type="molecule type" value="Genomic_DNA"/>
</dbReference>
<feature type="compositionally biased region" description="Low complexity" evidence="1">
    <location>
        <begin position="133"/>
        <end position="144"/>
    </location>
</feature>
<organism evidence="2 3">
    <name type="scientific">Neurospora tetraspora</name>
    <dbReference type="NCBI Taxonomy" id="94610"/>
    <lineage>
        <taxon>Eukaryota</taxon>
        <taxon>Fungi</taxon>
        <taxon>Dikarya</taxon>
        <taxon>Ascomycota</taxon>
        <taxon>Pezizomycotina</taxon>
        <taxon>Sordariomycetes</taxon>
        <taxon>Sordariomycetidae</taxon>
        <taxon>Sordariales</taxon>
        <taxon>Sordariaceae</taxon>
        <taxon>Neurospora</taxon>
    </lineage>
</organism>
<dbReference type="PANTHER" id="PTHR13237:SF9">
    <property type="entry name" value="NEUROGUIDIN"/>
    <property type="match status" value="1"/>
</dbReference>
<reference evidence="2" key="1">
    <citation type="journal article" date="2023" name="Mol. Phylogenet. Evol.">
        <title>Genome-scale phylogeny and comparative genomics of the fungal order Sordariales.</title>
        <authorList>
            <person name="Hensen N."/>
            <person name="Bonometti L."/>
            <person name="Westerberg I."/>
            <person name="Brannstrom I.O."/>
            <person name="Guillou S."/>
            <person name="Cros-Aarteil S."/>
            <person name="Calhoun S."/>
            <person name="Haridas S."/>
            <person name="Kuo A."/>
            <person name="Mondo S."/>
            <person name="Pangilinan J."/>
            <person name="Riley R."/>
            <person name="LaButti K."/>
            <person name="Andreopoulos B."/>
            <person name="Lipzen A."/>
            <person name="Chen C."/>
            <person name="Yan M."/>
            <person name="Daum C."/>
            <person name="Ng V."/>
            <person name="Clum A."/>
            <person name="Steindorff A."/>
            <person name="Ohm R.A."/>
            <person name="Martin F."/>
            <person name="Silar P."/>
            <person name="Natvig D.O."/>
            <person name="Lalanne C."/>
            <person name="Gautier V."/>
            <person name="Ament-Velasquez S.L."/>
            <person name="Kruys A."/>
            <person name="Hutchinson M.I."/>
            <person name="Powell A.J."/>
            <person name="Barry K."/>
            <person name="Miller A.N."/>
            <person name="Grigoriev I.V."/>
            <person name="Debuchy R."/>
            <person name="Gladieux P."/>
            <person name="Hiltunen Thoren M."/>
            <person name="Johannesson H."/>
        </authorList>
    </citation>
    <scope>NUCLEOTIDE SEQUENCE</scope>
    <source>
        <strain evidence="2">CBS 560.94</strain>
    </source>
</reference>
<dbReference type="PANTHER" id="PTHR13237">
    <property type="entry name" value="SOMETHING ABOUT SILENCING PROTEIN 10-RELATED"/>
    <property type="match status" value="1"/>
</dbReference>
<feature type="compositionally biased region" description="Basic and acidic residues" evidence="1">
    <location>
        <begin position="335"/>
        <end position="357"/>
    </location>
</feature>
<sequence length="391" mass="42844">MAAPATLPALLDTLTKSLTSTLELAPKLSTIDPPKDGISLLDVKNELLLSYLQNLVFLILLKLRQARTGAQKKKSGDDDGESNDQDLDDLVVKKLVELRLYLEKGVRPLEDKLRYQIDKVLRAADDAERSAKQAEAAAKAAEQQPDSESEAAESGDEEEAAPSGQKLSDLQFRPNISSFVRGSGAPGSEDKPKIGVGKSTDANGVYRPPRIAPTVMPTTTTERRESARDKKPLKSATLDEFIADEMSTAPVAEPSIGTTIVNFGRRTKTAAERKVEEERRTYEETNFVRLPTAGKKDKAKQRALEGRSSKMQFGGEDWRNLGVGVDRINRLTSGGRDRKGTKALLEKSRKRGRDTTDGPKGSGDSGVAMGERFQKRLKVLEGGRRDRGKKR</sequence>
<evidence type="ECO:0000313" key="3">
    <source>
        <dbReference type="Proteomes" id="UP001278500"/>
    </source>
</evidence>
<gene>
    <name evidence="2" type="ORF">B0H65DRAFT_311663</name>
</gene>
<dbReference type="RefSeq" id="XP_062677505.1">
    <property type="nucleotide sequence ID" value="XM_062823306.1"/>
</dbReference>
<keyword evidence="3" id="KW-1185">Reference proteome</keyword>
<dbReference type="GO" id="GO:0032040">
    <property type="term" value="C:small-subunit processome"/>
    <property type="evidence" value="ECO:0007669"/>
    <property type="project" value="TreeGrafter"/>
</dbReference>
<feature type="compositionally biased region" description="Basic and acidic residues" evidence="1">
    <location>
        <begin position="221"/>
        <end position="232"/>
    </location>
</feature>
<name>A0AAE0J704_9PEZI</name>
<proteinExistence type="predicted"/>
<feature type="compositionally biased region" description="Basic and acidic residues" evidence="1">
    <location>
        <begin position="294"/>
        <end position="308"/>
    </location>
</feature>
<dbReference type="InterPro" id="IPR007146">
    <property type="entry name" value="Sas10/Utp3/C1D"/>
</dbReference>
<dbReference type="AlphaFoldDB" id="A0AAE0J704"/>
<dbReference type="Proteomes" id="UP001278500">
    <property type="component" value="Unassembled WGS sequence"/>
</dbReference>
<evidence type="ECO:0000313" key="2">
    <source>
        <dbReference type="EMBL" id="KAK3338054.1"/>
    </source>
</evidence>
<accession>A0AAE0J704</accession>
<dbReference type="GeneID" id="87860460"/>
<reference evidence="2" key="2">
    <citation type="submission" date="2023-06" db="EMBL/GenBank/DDBJ databases">
        <authorList>
            <consortium name="Lawrence Berkeley National Laboratory"/>
            <person name="Haridas S."/>
            <person name="Hensen N."/>
            <person name="Bonometti L."/>
            <person name="Westerberg I."/>
            <person name="Brannstrom I.O."/>
            <person name="Guillou S."/>
            <person name="Cros-Aarteil S."/>
            <person name="Calhoun S."/>
            <person name="Kuo A."/>
            <person name="Mondo S."/>
            <person name="Pangilinan J."/>
            <person name="Riley R."/>
            <person name="Labutti K."/>
            <person name="Andreopoulos B."/>
            <person name="Lipzen A."/>
            <person name="Chen C."/>
            <person name="Yanf M."/>
            <person name="Daum C."/>
            <person name="Ng V."/>
            <person name="Clum A."/>
            <person name="Steindorff A."/>
            <person name="Ohm R."/>
            <person name="Martin F."/>
            <person name="Silar P."/>
            <person name="Natvig D."/>
            <person name="Lalanne C."/>
            <person name="Gautier V."/>
            <person name="Ament-Velasquez S.L."/>
            <person name="Kruys A."/>
            <person name="Hutchinson M.I."/>
            <person name="Powell A.J."/>
            <person name="Barry K."/>
            <person name="Miller A.N."/>
            <person name="Grigoriev I.V."/>
            <person name="Debuchy R."/>
            <person name="Gladieux P."/>
            <person name="Thoren M.H."/>
            <person name="Johannesson H."/>
        </authorList>
    </citation>
    <scope>NUCLEOTIDE SEQUENCE</scope>
    <source>
        <strain evidence="2">CBS 560.94</strain>
    </source>
</reference>
<evidence type="ECO:0000256" key="1">
    <source>
        <dbReference type="SAM" id="MobiDB-lite"/>
    </source>
</evidence>
<dbReference type="GO" id="GO:0000462">
    <property type="term" value="P:maturation of SSU-rRNA from tricistronic rRNA transcript (SSU-rRNA, 5.8S rRNA, LSU-rRNA)"/>
    <property type="evidence" value="ECO:0007669"/>
    <property type="project" value="TreeGrafter"/>
</dbReference>